<dbReference type="SUPFAM" id="SSF103473">
    <property type="entry name" value="MFS general substrate transporter"/>
    <property type="match status" value="1"/>
</dbReference>
<dbReference type="InterPro" id="IPR036259">
    <property type="entry name" value="MFS_trans_sf"/>
</dbReference>
<feature type="transmembrane region" description="Helical" evidence="4">
    <location>
        <begin position="361"/>
        <end position="384"/>
    </location>
</feature>
<evidence type="ECO:0000256" key="2">
    <source>
        <dbReference type="ARBA" id="ARBA00022989"/>
    </source>
</evidence>
<feature type="transmembrane region" description="Helical" evidence="4">
    <location>
        <begin position="72"/>
        <end position="92"/>
    </location>
</feature>
<name>A0A1F7W780_9BACT</name>
<feature type="transmembrane region" description="Helical" evidence="4">
    <location>
        <begin position="241"/>
        <end position="260"/>
    </location>
</feature>
<evidence type="ECO:0000313" key="7">
    <source>
        <dbReference type="Proteomes" id="UP000176501"/>
    </source>
</evidence>
<gene>
    <name evidence="6" type="ORF">A2304_03030</name>
</gene>
<sequence>MRVEKTYYLFTILLALGMGMTVSSYGPFLREIGLSLGQIALVNAVFWLVLSVSEIPTGLVADGRGRAWSLRLGTLFEVAGAFTYFFASGVWSAMLAEVLFGIGMAFLSGAQQAWLVDALRAEKRGEQVRHAFATAGILSGVGMLVGGGLGALVSMWRPHFIWLPMVACGLAASWLAARHMEGWGNPETAMTEREAFRQAVRTLRSNSSLWWLTGTMLVFGLVIPFNNYWSVYFEEDAGRLGLAGVWTVIYLSVMAGSWLVRRVRFADHHEGTGALVALGTTAVGLLVLPAVGFPLSFAPLVLHELGRGALQPLSDSFVQRRVESGCRATFGSLLSLIAKAGNVSAPLAAWWFTRGMGNSQATIAGVWITAGAIMLAFVFLLWVFRPREAYPISS</sequence>
<feature type="transmembrane region" description="Helical" evidence="4">
    <location>
        <begin position="32"/>
        <end position="52"/>
    </location>
</feature>
<feature type="transmembrane region" description="Helical" evidence="4">
    <location>
        <begin position="159"/>
        <end position="177"/>
    </location>
</feature>
<dbReference type="Proteomes" id="UP000176501">
    <property type="component" value="Unassembled WGS sequence"/>
</dbReference>
<dbReference type="InterPro" id="IPR053160">
    <property type="entry name" value="MFS_DHA3_Transporter"/>
</dbReference>
<feature type="transmembrane region" description="Helical" evidence="4">
    <location>
        <begin position="209"/>
        <end position="229"/>
    </location>
</feature>
<keyword evidence="1 4" id="KW-0812">Transmembrane</keyword>
<keyword evidence="2 4" id="KW-1133">Transmembrane helix</keyword>
<organism evidence="6 7">
    <name type="scientific">Candidatus Uhrbacteria bacterium RIFOXYB2_FULL_57_15</name>
    <dbReference type="NCBI Taxonomy" id="1802422"/>
    <lineage>
        <taxon>Bacteria</taxon>
        <taxon>Candidatus Uhriibacteriota</taxon>
    </lineage>
</organism>
<evidence type="ECO:0000256" key="1">
    <source>
        <dbReference type="ARBA" id="ARBA00022692"/>
    </source>
</evidence>
<dbReference type="EMBL" id="MGFE01000017">
    <property type="protein sequence ID" value="OGL98651.1"/>
    <property type="molecule type" value="Genomic_DNA"/>
</dbReference>
<feature type="transmembrane region" description="Helical" evidence="4">
    <location>
        <begin position="131"/>
        <end position="153"/>
    </location>
</feature>
<dbReference type="InterPro" id="IPR020846">
    <property type="entry name" value="MFS_dom"/>
</dbReference>
<dbReference type="InterPro" id="IPR011701">
    <property type="entry name" value="MFS"/>
</dbReference>
<protein>
    <recommendedName>
        <fullName evidence="5">Major facilitator superfamily (MFS) profile domain-containing protein</fullName>
    </recommendedName>
</protein>
<comment type="caution">
    <text evidence="6">The sequence shown here is derived from an EMBL/GenBank/DDBJ whole genome shotgun (WGS) entry which is preliminary data.</text>
</comment>
<feature type="transmembrane region" description="Helical" evidence="4">
    <location>
        <begin position="7"/>
        <end position="26"/>
    </location>
</feature>
<keyword evidence="3 4" id="KW-0472">Membrane</keyword>
<evidence type="ECO:0000256" key="3">
    <source>
        <dbReference type="ARBA" id="ARBA00023136"/>
    </source>
</evidence>
<evidence type="ECO:0000256" key="4">
    <source>
        <dbReference type="SAM" id="Phobius"/>
    </source>
</evidence>
<feature type="transmembrane region" description="Helical" evidence="4">
    <location>
        <begin position="272"/>
        <end position="295"/>
    </location>
</feature>
<dbReference type="GO" id="GO:0022857">
    <property type="term" value="F:transmembrane transporter activity"/>
    <property type="evidence" value="ECO:0007669"/>
    <property type="project" value="InterPro"/>
</dbReference>
<dbReference type="PROSITE" id="PS50850">
    <property type="entry name" value="MFS"/>
    <property type="match status" value="1"/>
</dbReference>
<dbReference type="CDD" id="cd06174">
    <property type="entry name" value="MFS"/>
    <property type="match status" value="1"/>
</dbReference>
<dbReference type="PANTHER" id="PTHR23530:SF1">
    <property type="entry name" value="PERMEASE, MAJOR FACILITATOR SUPERFAMILY-RELATED"/>
    <property type="match status" value="1"/>
</dbReference>
<dbReference type="Gene3D" id="1.20.1250.20">
    <property type="entry name" value="MFS general substrate transporter like domains"/>
    <property type="match status" value="1"/>
</dbReference>
<dbReference type="PANTHER" id="PTHR23530">
    <property type="entry name" value="TRANSPORT PROTEIN-RELATED"/>
    <property type="match status" value="1"/>
</dbReference>
<reference evidence="6 7" key="1">
    <citation type="journal article" date="2016" name="Nat. Commun.">
        <title>Thousands of microbial genomes shed light on interconnected biogeochemical processes in an aquifer system.</title>
        <authorList>
            <person name="Anantharaman K."/>
            <person name="Brown C.T."/>
            <person name="Hug L.A."/>
            <person name="Sharon I."/>
            <person name="Castelle C.J."/>
            <person name="Probst A.J."/>
            <person name="Thomas B.C."/>
            <person name="Singh A."/>
            <person name="Wilkins M.J."/>
            <person name="Karaoz U."/>
            <person name="Brodie E.L."/>
            <person name="Williams K.H."/>
            <person name="Hubbard S.S."/>
            <person name="Banfield J.F."/>
        </authorList>
    </citation>
    <scope>NUCLEOTIDE SEQUENCE [LARGE SCALE GENOMIC DNA]</scope>
</reference>
<accession>A0A1F7W780</accession>
<dbReference type="Pfam" id="PF07690">
    <property type="entry name" value="MFS_1"/>
    <property type="match status" value="1"/>
</dbReference>
<evidence type="ECO:0000313" key="6">
    <source>
        <dbReference type="EMBL" id="OGL98651.1"/>
    </source>
</evidence>
<dbReference type="AlphaFoldDB" id="A0A1F7W780"/>
<proteinExistence type="predicted"/>
<feature type="domain" description="Major facilitator superfamily (MFS) profile" evidence="5">
    <location>
        <begin position="3"/>
        <end position="389"/>
    </location>
</feature>
<evidence type="ECO:0000259" key="5">
    <source>
        <dbReference type="PROSITE" id="PS50850"/>
    </source>
</evidence>